<organism evidence="2 3">
    <name type="scientific">Bifidobacterium bifidum LMG 13195</name>
    <dbReference type="NCBI Taxonomy" id="1207542"/>
    <lineage>
        <taxon>Bacteria</taxon>
        <taxon>Bacillati</taxon>
        <taxon>Actinomycetota</taxon>
        <taxon>Actinomycetes</taxon>
        <taxon>Bifidobacteriales</taxon>
        <taxon>Bifidobacteriaceae</taxon>
        <taxon>Bifidobacterium</taxon>
    </lineage>
</organism>
<sequence length="168" mass="18697">MSSTPTSAGKDVDGMHSRPMFPIPETQVGDGWVGDVDYTKQATKQDSNFLVDWVRVYQSEGQPVTRFDDLYGAESGAYRIAPASRTEGLTAVSNVDAAWQNKNNFYYGGQPRYETSRSHAVPLMQGRFALRLRGPQTLCRIRTNAFTRSERPVAGKVVPPNRRNRAAP</sequence>
<dbReference type="Gene3D" id="2.60.120.200">
    <property type="match status" value="1"/>
</dbReference>
<feature type="region of interest" description="Disordered" evidence="1">
    <location>
        <begin position="1"/>
        <end position="26"/>
    </location>
</feature>
<proteinExistence type="predicted"/>
<keyword evidence="2" id="KW-0378">Hydrolase</keyword>
<reference evidence="2 3" key="1">
    <citation type="journal article" date="2017" name="Biosci. Biotechnol. Biochem.">
        <title>Identification and characterization of a sulfoglycosidase from Bifidobacterium bifidum implicated in mucin glycan utilization.</title>
        <authorList>
            <person name="Katoh T."/>
            <person name="Maeshibu T."/>
            <person name="Kikkawa K."/>
            <person name="Gotoh A."/>
            <person name="Tomabechi Y."/>
            <person name="Nakamura M."/>
            <person name="Liao W.-H."/>
            <person name="Yamaguchi M."/>
            <person name="Ashida H."/>
            <person name="Yamamoto K."/>
            <person name="Katayama T."/>
        </authorList>
    </citation>
    <scope>NUCLEOTIDE SEQUENCE [LARGE SCALE GENOMIC DNA]</scope>
    <source>
        <strain evidence="2 3">JCM 7004</strain>
    </source>
</reference>
<dbReference type="SUPFAM" id="SSF49899">
    <property type="entry name" value="Concanavalin A-like lectins/glucanases"/>
    <property type="match status" value="1"/>
</dbReference>
<dbReference type="Proteomes" id="UP000262177">
    <property type="component" value="Chromosome"/>
</dbReference>
<gene>
    <name evidence="2" type="ORF">BBJK_02086</name>
</gene>
<dbReference type="InterPro" id="IPR013320">
    <property type="entry name" value="ConA-like_dom_sf"/>
</dbReference>
<dbReference type="AlphaFoldDB" id="A0A286TDI0"/>
<evidence type="ECO:0000313" key="2">
    <source>
        <dbReference type="EMBL" id="BBA48422.1"/>
    </source>
</evidence>
<dbReference type="GO" id="GO:0016787">
    <property type="term" value="F:hydrolase activity"/>
    <property type="evidence" value="ECO:0007669"/>
    <property type="project" value="UniProtKB-KW"/>
</dbReference>
<evidence type="ECO:0000256" key="1">
    <source>
        <dbReference type="SAM" id="MobiDB-lite"/>
    </source>
</evidence>
<accession>A0A286TDI0</accession>
<name>A0A286TDI0_BIFBI</name>
<protein>
    <submittedName>
        <fullName evidence="2">Glycosyl hydrolase family protein</fullName>
    </submittedName>
</protein>
<dbReference type="EMBL" id="AP018131">
    <property type="protein sequence ID" value="BBA48422.1"/>
    <property type="molecule type" value="Genomic_DNA"/>
</dbReference>
<evidence type="ECO:0000313" key="3">
    <source>
        <dbReference type="Proteomes" id="UP000262177"/>
    </source>
</evidence>